<evidence type="ECO:0000256" key="4">
    <source>
        <dbReference type="RuleBase" id="RU003718"/>
    </source>
</evidence>
<dbReference type="GO" id="GO:0080043">
    <property type="term" value="F:quercetin 3-O-glucosyltransferase activity"/>
    <property type="evidence" value="ECO:0007669"/>
    <property type="project" value="TreeGrafter"/>
</dbReference>
<dbReference type="GO" id="GO:0080044">
    <property type="term" value="F:quercetin 7-O-glucosyltransferase activity"/>
    <property type="evidence" value="ECO:0007669"/>
    <property type="project" value="TreeGrafter"/>
</dbReference>
<evidence type="ECO:0000256" key="3">
    <source>
        <dbReference type="ARBA" id="ARBA00022679"/>
    </source>
</evidence>
<dbReference type="PANTHER" id="PTHR11926:SF1494">
    <property type="entry name" value="FLAVONOL 3-O-GLUCOSYLTRANSFERASE UGT76E12-RELATED"/>
    <property type="match status" value="1"/>
</dbReference>
<organism evidence="6 7">
    <name type="scientific">Nepenthes gracilis</name>
    <name type="common">Slender pitcher plant</name>
    <dbReference type="NCBI Taxonomy" id="150966"/>
    <lineage>
        <taxon>Eukaryota</taxon>
        <taxon>Viridiplantae</taxon>
        <taxon>Streptophyta</taxon>
        <taxon>Embryophyta</taxon>
        <taxon>Tracheophyta</taxon>
        <taxon>Spermatophyta</taxon>
        <taxon>Magnoliopsida</taxon>
        <taxon>eudicotyledons</taxon>
        <taxon>Gunneridae</taxon>
        <taxon>Pentapetalae</taxon>
        <taxon>Caryophyllales</taxon>
        <taxon>Nepenthaceae</taxon>
        <taxon>Nepenthes</taxon>
    </lineage>
</organism>
<evidence type="ECO:0000313" key="7">
    <source>
        <dbReference type="Proteomes" id="UP001279734"/>
    </source>
</evidence>
<dbReference type="PROSITE" id="PS00375">
    <property type="entry name" value="UDPGT"/>
    <property type="match status" value="1"/>
</dbReference>
<comment type="caution">
    <text evidence="6">The sequence shown here is derived from an EMBL/GenBank/DDBJ whole genome shotgun (WGS) entry which is preliminary data.</text>
</comment>
<dbReference type="AlphaFoldDB" id="A0AAD3T995"/>
<evidence type="ECO:0000256" key="1">
    <source>
        <dbReference type="ARBA" id="ARBA00009995"/>
    </source>
</evidence>
<dbReference type="InterPro" id="IPR035595">
    <property type="entry name" value="UDP_glycos_trans_CS"/>
</dbReference>
<dbReference type="Gene3D" id="3.40.50.2000">
    <property type="entry name" value="Glycogen Phosphorylase B"/>
    <property type="match status" value="2"/>
</dbReference>
<dbReference type="EMBL" id="BSYO01000030">
    <property type="protein sequence ID" value="GMH25848.1"/>
    <property type="molecule type" value="Genomic_DNA"/>
</dbReference>
<evidence type="ECO:0000313" key="6">
    <source>
        <dbReference type="EMBL" id="GMH25848.1"/>
    </source>
</evidence>
<sequence length="454" mass="50419">MDSRTVPPTTSRRVVAIPYPGRGHINPMLNFCQLLASRARDVQVTVIVTEEWLGLIGAANENPAMKENMCFVTIPNVLPSEKVRGADLAGFMEAVLEKMEEPVERVLERIEKPVAAMIADSFVPWAVGLGRKWSAPVASFWSPSVSCFTMFFHYHLLVNHRHYPVDPSGGGEEARIDYIPGIPSIRISDLPNAFRANKQRYLRVILQVISTATKARCLVFRSIRKLEPCPIDALSSILPIPIYPVGPAIPYPKLSGPFPDPSYDYLQWLNSQARSSVLYVSLGSYLSTSPGQMEELAAGLRDSRVPFLWVAKDTSSSFKDRLIIPWCDQLKVLTHPSVGGFLTHCGWNSCLESAFAGVPVLTFPLSADQPVNRKVVVEDWQTGWRMEGTGEAGTVVGRKEIAETVKRFMDLESPNRVKLGAQARELREKSRLAVAEDGVSEANFNAFLSEFLRC</sequence>
<dbReference type="Pfam" id="PF00201">
    <property type="entry name" value="UDPGT"/>
    <property type="match status" value="1"/>
</dbReference>
<evidence type="ECO:0000256" key="2">
    <source>
        <dbReference type="ARBA" id="ARBA00022676"/>
    </source>
</evidence>
<name>A0AAD3T995_NEPGR</name>
<proteinExistence type="inferred from homology"/>
<dbReference type="EC" id="2.4.1.-" evidence="5"/>
<dbReference type="CDD" id="cd03784">
    <property type="entry name" value="GT1_Gtf-like"/>
    <property type="match status" value="1"/>
</dbReference>
<gene>
    <name evidence="6" type="ORF">Nepgr_027691</name>
</gene>
<dbReference type="SUPFAM" id="SSF53756">
    <property type="entry name" value="UDP-Glycosyltransferase/glycogen phosphorylase"/>
    <property type="match status" value="1"/>
</dbReference>
<keyword evidence="7" id="KW-1185">Reference proteome</keyword>
<dbReference type="Proteomes" id="UP001279734">
    <property type="component" value="Unassembled WGS sequence"/>
</dbReference>
<dbReference type="InterPro" id="IPR002213">
    <property type="entry name" value="UDP_glucos_trans"/>
</dbReference>
<dbReference type="PANTHER" id="PTHR11926">
    <property type="entry name" value="GLUCOSYL/GLUCURONOSYL TRANSFERASES"/>
    <property type="match status" value="1"/>
</dbReference>
<keyword evidence="2 4" id="KW-0328">Glycosyltransferase</keyword>
<comment type="similarity">
    <text evidence="1 4">Belongs to the UDP-glycosyltransferase family.</text>
</comment>
<evidence type="ECO:0000256" key="5">
    <source>
        <dbReference type="RuleBase" id="RU362057"/>
    </source>
</evidence>
<protein>
    <recommendedName>
        <fullName evidence="5">Glycosyltransferase</fullName>
        <ecNumber evidence="5">2.4.1.-</ecNumber>
    </recommendedName>
</protein>
<reference evidence="6" key="1">
    <citation type="submission" date="2023-05" db="EMBL/GenBank/DDBJ databases">
        <title>Nepenthes gracilis genome sequencing.</title>
        <authorList>
            <person name="Fukushima K."/>
        </authorList>
    </citation>
    <scope>NUCLEOTIDE SEQUENCE</scope>
    <source>
        <strain evidence="6">SING2019-196</strain>
    </source>
</reference>
<keyword evidence="3 4" id="KW-0808">Transferase</keyword>
<accession>A0AAD3T995</accession>